<evidence type="ECO:0000313" key="2">
    <source>
        <dbReference type="Proteomes" id="UP000499080"/>
    </source>
</evidence>
<organism evidence="1 2">
    <name type="scientific">Araneus ventricosus</name>
    <name type="common">Orbweaver spider</name>
    <name type="synonym">Epeira ventricosa</name>
    <dbReference type="NCBI Taxonomy" id="182803"/>
    <lineage>
        <taxon>Eukaryota</taxon>
        <taxon>Metazoa</taxon>
        <taxon>Ecdysozoa</taxon>
        <taxon>Arthropoda</taxon>
        <taxon>Chelicerata</taxon>
        <taxon>Arachnida</taxon>
        <taxon>Araneae</taxon>
        <taxon>Araneomorphae</taxon>
        <taxon>Entelegynae</taxon>
        <taxon>Araneoidea</taxon>
        <taxon>Araneidae</taxon>
        <taxon>Araneus</taxon>
    </lineage>
</organism>
<dbReference type="OrthoDB" id="6782434at2759"/>
<comment type="caution">
    <text evidence="1">The sequence shown here is derived from an EMBL/GenBank/DDBJ whole genome shotgun (WGS) entry which is preliminary data.</text>
</comment>
<dbReference type="EMBL" id="BGPR01004436">
    <property type="protein sequence ID" value="GBM99639.1"/>
    <property type="molecule type" value="Genomic_DNA"/>
</dbReference>
<reference evidence="1 2" key="1">
    <citation type="journal article" date="2019" name="Sci. Rep.">
        <title>Orb-weaving spider Araneus ventricosus genome elucidates the spidroin gene catalogue.</title>
        <authorList>
            <person name="Kono N."/>
            <person name="Nakamura H."/>
            <person name="Ohtoshi R."/>
            <person name="Moran D.A.P."/>
            <person name="Shinohara A."/>
            <person name="Yoshida Y."/>
            <person name="Fujiwara M."/>
            <person name="Mori M."/>
            <person name="Tomita M."/>
            <person name="Arakawa K."/>
        </authorList>
    </citation>
    <scope>NUCLEOTIDE SEQUENCE [LARGE SCALE GENOMIC DNA]</scope>
</reference>
<name>A0A4Y2KCU3_ARAVE</name>
<proteinExistence type="predicted"/>
<dbReference type="Proteomes" id="UP000499080">
    <property type="component" value="Unassembled WGS sequence"/>
</dbReference>
<evidence type="ECO:0000313" key="1">
    <source>
        <dbReference type="EMBL" id="GBM99639.1"/>
    </source>
</evidence>
<sequence>MPERNELFDMRELRLLKSICRSNWEQWKQEEATRDNDYFKSMREKWTHCLVLQEENPHNLMVRKYTCHLALEISTAQKFSLGVQHMNSNEFDESVKGLYVKN</sequence>
<accession>A0A4Y2KCU3</accession>
<keyword evidence="2" id="KW-1185">Reference proteome</keyword>
<protein>
    <submittedName>
        <fullName evidence="1">Uncharacterized protein</fullName>
    </submittedName>
</protein>
<dbReference type="AlphaFoldDB" id="A0A4Y2KCU3"/>
<gene>
    <name evidence="1" type="ORF">AVEN_169166_1</name>
</gene>